<dbReference type="Proteomes" id="UP001151081">
    <property type="component" value="Unassembled WGS sequence"/>
</dbReference>
<accession>A0A9X4AVW8</accession>
<proteinExistence type="predicted"/>
<evidence type="ECO:0000313" key="1">
    <source>
        <dbReference type="EMBL" id="MDC3986749.1"/>
    </source>
</evidence>
<evidence type="ECO:0000313" key="2">
    <source>
        <dbReference type="Proteomes" id="UP001151081"/>
    </source>
</evidence>
<protein>
    <submittedName>
        <fullName evidence="1">Uncharacterized protein</fullName>
    </submittedName>
</protein>
<dbReference type="EMBL" id="JAGTJJ010000043">
    <property type="protein sequence ID" value="MDC3986749.1"/>
    <property type="molecule type" value="Genomic_DNA"/>
</dbReference>
<dbReference type="RefSeq" id="WP_272426254.1">
    <property type="nucleotide sequence ID" value="NZ_JAGTJJ010000043.1"/>
</dbReference>
<keyword evidence="2" id="KW-1185">Reference proteome</keyword>
<gene>
    <name evidence="1" type="ORF">KEG57_40120</name>
</gene>
<reference evidence="1 2" key="1">
    <citation type="submission" date="2021-04" db="EMBL/GenBank/DDBJ databases">
        <title>Genome analysis of Polyangium sp.</title>
        <authorList>
            <person name="Li Y."/>
            <person name="Wang J."/>
        </authorList>
    </citation>
    <scope>NUCLEOTIDE SEQUENCE [LARGE SCALE GENOMIC DNA]</scope>
    <source>
        <strain evidence="1 2">SDU14</strain>
    </source>
</reference>
<dbReference type="AlphaFoldDB" id="A0A9X4AVW8"/>
<comment type="caution">
    <text evidence="1">The sequence shown here is derived from an EMBL/GenBank/DDBJ whole genome shotgun (WGS) entry which is preliminary data.</text>
</comment>
<sequence>MTKQEALIIATAFRDRQGYKTTIDAGTPARLYDSFECVTGPAWVIEAPLPPSTLEGTNTITYVVSVAEKAVKCIINSSGFIKRLDELDTSFSDDELDELRDMGFEVLD</sequence>
<organism evidence="1 2">
    <name type="scientific">Polyangium jinanense</name>
    <dbReference type="NCBI Taxonomy" id="2829994"/>
    <lineage>
        <taxon>Bacteria</taxon>
        <taxon>Pseudomonadati</taxon>
        <taxon>Myxococcota</taxon>
        <taxon>Polyangia</taxon>
        <taxon>Polyangiales</taxon>
        <taxon>Polyangiaceae</taxon>
        <taxon>Polyangium</taxon>
    </lineage>
</organism>
<name>A0A9X4AVW8_9BACT</name>